<dbReference type="EMBL" id="JAKOGI010001119">
    <property type="protein sequence ID" value="KAJ8427648.1"/>
    <property type="molecule type" value="Genomic_DNA"/>
</dbReference>
<evidence type="ECO:0000313" key="3">
    <source>
        <dbReference type="EMBL" id="KAJ8427648.1"/>
    </source>
</evidence>
<protein>
    <submittedName>
        <fullName evidence="3">Uncharacterized protein</fullName>
    </submittedName>
</protein>
<keyword evidence="4" id="KW-1185">Reference proteome</keyword>
<feature type="transmembrane region" description="Helical" evidence="2">
    <location>
        <begin position="208"/>
        <end position="230"/>
    </location>
</feature>
<dbReference type="OrthoDB" id="5562961at2759"/>
<evidence type="ECO:0000256" key="1">
    <source>
        <dbReference type="SAM" id="MobiDB-lite"/>
    </source>
</evidence>
<gene>
    <name evidence="3" type="ORF">Cgig2_010661</name>
</gene>
<comment type="caution">
    <text evidence="3">The sequence shown here is derived from an EMBL/GenBank/DDBJ whole genome shotgun (WGS) entry which is preliminary data.</text>
</comment>
<reference evidence="3" key="1">
    <citation type="submission" date="2022-04" db="EMBL/GenBank/DDBJ databases">
        <title>Carnegiea gigantea Genome sequencing and assembly v2.</title>
        <authorList>
            <person name="Copetti D."/>
            <person name="Sanderson M.J."/>
            <person name="Burquez A."/>
            <person name="Wojciechowski M.F."/>
        </authorList>
    </citation>
    <scope>NUCLEOTIDE SEQUENCE</scope>
    <source>
        <strain evidence="3">SGP5-SGP5p</strain>
        <tissue evidence="3">Aerial part</tissue>
    </source>
</reference>
<dbReference type="PANTHER" id="PTHR34368:SF1">
    <property type="entry name" value="OS01G0962200 PROTEIN"/>
    <property type="match status" value="1"/>
</dbReference>
<proteinExistence type="predicted"/>
<name>A0A9Q1GX22_9CARY</name>
<organism evidence="3 4">
    <name type="scientific">Carnegiea gigantea</name>
    <dbReference type="NCBI Taxonomy" id="171969"/>
    <lineage>
        <taxon>Eukaryota</taxon>
        <taxon>Viridiplantae</taxon>
        <taxon>Streptophyta</taxon>
        <taxon>Embryophyta</taxon>
        <taxon>Tracheophyta</taxon>
        <taxon>Spermatophyta</taxon>
        <taxon>Magnoliopsida</taxon>
        <taxon>eudicotyledons</taxon>
        <taxon>Gunneridae</taxon>
        <taxon>Pentapetalae</taxon>
        <taxon>Caryophyllales</taxon>
        <taxon>Cactineae</taxon>
        <taxon>Cactaceae</taxon>
        <taxon>Cactoideae</taxon>
        <taxon>Echinocereeae</taxon>
        <taxon>Carnegiea</taxon>
    </lineage>
</organism>
<feature type="transmembrane region" description="Helical" evidence="2">
    <location>
        <begin position="69"/>
        <end position="91"/>
    </location>
</feature>
<keyword evidence="2" id="KW-1133">Transmembrane helix</keyword>
<dbReference type="Proteomes" id="UP001153076">
    <property type="component" value="Unassembled WGS sequence"/>
</dbReference>
<dbReference type="PANTHER" id="PTHR34368">
    <property type="entry name" value="OS01G0962200 PROTEIN"/>
    <property type="match status" value="1"/>
</dbReference>
<evidence type="ECO:0000256" key="2">
    <source>
        <dbReference type="SAM" id="Phobius"/>
    </source>
</evidence>
<dbReference type="AlphaFoldDB" id="A0A9Q1GX22"/>
<feature type="transmembrane region" description="Helical" evidence="2">
    <location>
        <begin position="6"/>
        <end position="26"/>
    </location>
</feature>
<feature type="region of interest" description="Disordered" evidence="1">
    <location>
        <begin position="164"/>
        <end position="187"/>
    </location>
</feature>
<keyword evidence="2" id="KW-0472">Membrane</keyword>
<evidence type="ECO:0000313" key="4">
    <source>
        <dbReference type="Proteomes" id="UP001153076"/>
    </source>
</evidence>
<feature type="transmembrane region" description="Helical" evidence="2">
    <location>
        <begin position="268"/>
        <end position="286"/>
    </location>
</feature>
<accession>A0A9Q1GX22</accession>
<keyword evidence="2" id="KW-0812">Transmembrane</keyword>
<sequence length="324" mass="36622">MEKRTVYIWALSIVTFVVLMLVTPAIPQSEEYHNFADQREFFGCNTDRCVVCILEVQEEKRILLLQGEVWGWTCFYIGVTAVAFGSSYYHLKPNDERLVWDRLPMTVAFTSLIAVFIIERVDEKKGTLSIIPLLLAGDYQSITHPSELLVSTFSGPSSAYWQDNGDAGAPRSSHSPPPPSPSTTSISSLLKPSSLTLYDRFFDDLRPYAVVQFVPCIALPLMAILLPPMYTHSTYWLWAAAFYLLAKIEEALDKPIYKLTHHIVSGHTLKHLCAAIVPVFLTLMLAKRTVATERYKICVLHRSLLLYFVTQEFDGHLASSIKCH</sequence>